<keyword evidence="2 6" id="KW-0819">tRNA processing</keyword>
<organism evidence="8 9">
    <name type="scientific">Jannaschia ovalis</name>
    <dbReference type="NCBI Taxonomy" id="3038773"/>
    <lineage>
        <taxon>Bacteria</taxon>
        <taxon>Pseudomonadati</taxon>
        <taxon>Pseudomonadota</taxon>
        <taxon>Alphaproteobacteria</taxon>
        <taxon>Rhodobacterales</taxon>
        <taxon>Roseobacteraceae</taxon>
        <taxon>Jannaschia</taxon>
    </lineage>
</organism>
<evidence type="ECO:0000256" key="3">
    <source>
        <dbReference type="ARBA" id="ARBA00022741"/>
    </source>
</evidence>
<keyword evidence="6" id="KW-0963">Cytoplasm</keyword>
<dbReference type="PANTHER" id="PTHR43033">
    <property type="entry name" value="TRNA(ILE)-LYSIDINE SYNTHASE-RELATED"/>
    <property type="match status" value="1"/>
</dbReference>
<comment type="function">
    <text evidence="6">Ligates lysine onto the cytidine present at position 34 of the AUA codon-specific tRNA(Ile) that contains the anticodon CAU, in an ATP-dependent manner. Cytidine is converted to lysidine, thus changing the amino acid specificity of the tRNA from methionine to isoleucine.</text>
</comment>
<evidence type="ECO:0000313" key="8">
    <source>
        <dbReference type="EMBL" id="WGH79376.1"/>
    </source>
</evidence>
<dbReference type="HAMAP" id="MF_01161">
    <property type="entry name" value="tRNA_Ile_lys_synt"/>
    <property type="match status" value="1"/>
</dbReference>
<dbReference type="Gene3D" id="3.40.50.620">
    <property type="entry name" value="HUPs"/>
    <property type="match status" value="1"/>
</dbReference>
<dbReference type="SUPFAM" id="SSF52402">
    <property type="entry name" value="Adenine nucleotide alpha hydrolases-like"/>
    <property type="match status" value="1"/>
</dbReference>
<dbReference type="InterPro" id="IPR011063">
    <property type="entry name" value="TilS/TtcA_N"/>
</dbReference>
<dbReference type="SUPFAM" id="SSF82829">
    <property type="entry name" value="MesJ substrate recognition domain-like"/>
    <property type="match status" value="1"/>
</dbReference>
<dbReference type="CDD" id="cd01992">
    <property type="entry name" value="TilS_N"/>
    <property type="match status" value="1"/>
</dbReference>
<evidence type="ECO:0000256" key="6">
    <source>
        <dbReference type="HAMAP-Rule" id="MF_01161"/>
    </source>
</evidence>
<dbReference type="NCBIfam" id="TIGR02432">
    <property type="entry name" value="lysidine_TilS_N"/>
    <property type="match status" value="1"/>
</dbReference>
<dbReference type="GO" id="GO:0032267">
    <property type="term" value="F:tRNA(Ile)-lysidine synthase activity"/>
    <property type="evidence" value="ECO:0007669"/>
    <property type="project" value="UniProtKB-EC"/>
</dbReference>
<dbReference type="PANTHER" id="PTHR43033:SF1">
    <property type="entry name" value="TRNA(ILE)-LYSIDINE SYNTHASE-RELATED"/>
    <property type="match status" value="1"/>
</dbReference>
<evidence type="ECO:0000256" key="1">
    <source>
        <dbReference type="ARBA" id="ARBA00022598"/>
    </source>
</evidence>
<protein>
    <recommendedName>
        <fullName evidence="6">tRNA(Ile)-lysidine synthase</fullName>
        <ecNumber evidence="6">6.3.4.19</ecNumber>
    </recommendedName>
    <alternativeName>
        <fullName evidence="6">tRNA(Ile)-2-lysyl-cytidine synthase</fullName>
    </alternativeName>
    <alternativeName>
        <fullName evidence="6">tRNA(Ile)-lysidine synthetase</fullName>
    </alternativeName>
</protein>
<accession>A0ABY8LDI3</accession>
<comment type="catalytic activity">
    <reaction evidence="5 6">
        <text>cytidine(34) in tRNA(Ile2) + L-lysine + ATP = lysidine(34) in tRNA(Ile2) + AMP + diphosphate + H(+)</text>
        <dbReference type="Rhea" id="RHEA:43744"/>
        <dbReference type="Rhea" id="RHEA-COMP:10625"/>
        <dbReference type="Rhea" id="RHEA-COMP:10670"/>
        <dbReference type="ChEBI" id="CHEBI:15378"/>
        <dbReference type="ChEBI" id="CHEBI:30616"/>
        <dbReference type="ChEBI" id="CHEBI:32551"/>
        <dbReference type="ChEBI" id="CHEBI:33019"/>
        <dbReference type="ChEBI" id="CHEBI:82748"/>
        <dbReference type="ChEBI" id="CHEBI:83665"/>
        <dbReference type="ChEBI" id="CHEBI:456215"/>
        <dbReference type="EC" id="6.3.4.19"/>
    </reaction>
</comment>
<comment type="domain">
    <text evidence="6">The N-terminal region contains the highly conserved SGGXDS motif, predicted to be a P-loop motif involved in ATP binding.</text>
</comment>
<sequence length="398" mass="41534">MAASDAVARALSGLEGPAGIAISGGGDSTALLLLAQEAGHPLRAATVDHGLRDSSAAEARAVAGLCDARGIPNDILILSLNPGPALQARARDARYAALADWARAQDLAAVLLGHSADDVAETLLMRLADGAGLDGLARMRADFTRGGTRFLRPLLDASRAELRAVVEAAGLTPIEDPSNTDTGFERVRVRRAMAALDLEPAHLARSAAALRDAADALEDRTRAAARAICTADRGDWLIDRAGLAALPRDLARRVLLAGLRWIGGGDHPPRHAEQLELMERIAAGAPATLAGCLLTPEGETLRLAREPAAAAAVPDAAPGTVWDGRWTVEGPDDKARIHALGAAVSQTDWRASGLPRRSLMAAPAAFRDGALVAAPLVAPVPGWSVRCREPFTGRDDRR</sequence>
<evidence type="ECO:0000256" key="2">
    <source>
        <dbReference type="ARBA" id="ARBA00022694"/>
    </source>
</evidence>
<dbReference type="RefSeq" id="WP_279966231.1">
    <property type="nucleotide sequence ID" value="NZ_CP122537.1"/>
</dbReference>
<feature type="domain" description="tRNA(Ile)-lysidine/2-thiocytidine synthase N-terminal" evidence="7">
    <location>
        <begin position="20"/>
        <end position="191"/>
    </location>
</feature>
<gene>
    <name evidence="6 8" type="primary">tilS</name>
    <name evidence="8" type="ORF">P8627_03670</name>
</gene>
<comment type="similarity">
    <text evidence="6">Belongs to the tRNA(Ile)-lysidine synthase family.</text>
</comment>
<dbReference type="EMBL" id="CP122537">
    <property type="protein sequence ID" value="WGH79376.1"/>
    <property type="molecule type" value="Genomic_DNA"/>
</dbReference>
<dbReference type="Proteomes" id="UP001243420">
    <property type="component" value="Chromosome"/>
</dbReference>
<evidence type="ECO:0000259" key="7">
    <source>
        <dbReference type="Pfam" id="PF01171"/>
    </source>
</evidence>
<dbReference type="EC" id="6.3.4.19" evidence="6"/>
<keyword evidence="9" id="KW-1185">Reference proteome</keyword>
<comment type="subcellular location">
    <subcellularLocation>
        <location evidence="6">Cytoplasm</location>
    </subcellularLocation>
</comment>
<keyword evidence="1 6" id="KW-0436">Ligase</keyword>
<dbReference type="Pfam" id="PF01171">
    <property type="entry name" value="ATP_bind_3"/>
    <property type="match status" value="1"/>
</dbReference>
<reference evidence="8 9" key="1">
    <citation type="submission" date="2023-04" db="EMBL/GenBank/DDBJ databases">
        <title>Jannaschia ovalis sp. nov., a marine bacterium isolated from sea tidal flat.</title>
        <authorList>
            <person name="Kwon D.Y."/>
            <person name="Kim J.-J."/>
        </authorList>
    </citation>
    <scope>NUCLEOTIDE SEQUENCE [LARGE SCALE GENOMIC DNA]</scope>
    <source>
        <strain evidence="8 9">GRR-S6-38</strain>
    </source>
</reference>
<evidence type="ECO:0000256" key="4">
    <source>
        <dbReference type="ARBA" id="ARBA00022840"/>
    </source>
</evidence>
<evidence type="ECO:0000313" key="9">
    <source>
        <dbReference type="Proteomes" id="UP001243420"/>
    </source>
</evidence>
<dbReference type="InterPro" id="IPR012795">
    <property type="entry name" value="tRNA_Ile_lys_synt_N"/>
</dbReference>
<evidence type="ECO:0000256" key="5">
    <source>
        <dbReference type="ARBA" id="ARBA00048539"/>
    </source>
</evidence>
<keyword evidence="4 6" id="KW-0067">ATP-binding</keyword>
<dbReference type="InterPro" id="IPR012094">
    <property type="entry name" value="tRNA_Ile_lys_synt"/>
</dbReference>
<keyword evidence="3 6" id="KW-0547">Nucleotide-binding</keyword>
<dbReference type="InterPro" id="IPR014729">
    <property type="entry name" value="Rossmann-like_a/b/a_fold"/>
</dbReference>
<proteinExistence type="inferred from homology"/>
<name>A0ABY8LDI3_9RHOB</name>
<feature type="binding site" evidence="6">
    <location>
        <begin position="23"/>
        <end position="28"/>
    </location>
    <ligand>
        <name>ATP</name>
        <dbReference type="ChEBI" id="CHEBI:30616"/>
    </ligand>
</feature>